<sequence>MDGALTEGNAVKALTQLIAPELSLTGSGAKQLVLEGRESRPTIAAGLLDDEDVCAAELWLDDELTAGTLDICGGAEVFEPPPPQAATIKQANPNSRLRNKLIFTSNPSLCQGALKLPRSGHYGWLNEIILSPILDYLLYVNALSHLTSTQMFVTNQQVQPLGIKLNPSYLTSGGFLVAQPVQVW</sequence>
<gene>
    <name evidence="1" type="ORF">GCM10011613_12500</name>
</gene>
<comment type="caution">
    <text evidence="1">The sequence shown here is derived from an EMBL/GenBank/DDBJ whole genome shotgun (WGS) entry which is preliminary data.</text>
</comment>
<reference evidence="2" key="1">
    <citation type="journal article" date="2019" name="Int. J. Syst. Evol. Microbiol.">
        <title>The Global Catalogue of Microorganisms (GCM) 10K type strain sequencing project: providing services to taxonomists for standard genome sequencing and annotation.</title>
        <authorList>
            <consortium name="The Broad Institute Genomics Platform"/>
            <consortium name="The Broad Institute Genome Sequencing Center for Infectious Disease"/>
            <person name="Wu L."/>
            <person name="Ma J."/>
        </authorList>
    </citation>
    <scope>NUCLEOTIDE SEQUENCE [LARGE SCALE GENOMIC DNA]</scope>
    <source>
        <strain evidence="2">KCTC 32239</strain>
    </source>
</reference>
<proteinExistence type="predicted"/>
<dbReference type="EMBL" id="BMYZ01000001">
    <property type="protein sequence ID" value="GGY69656.1"/>
    <property type="molecule type" value="Genomic_DNA"/>
</dbReference>
<evidence type="ECO:0000313" key="1">
    <source>
        <dbReference type="EMBL" id="GGY69656.1"/>
    </source>
</evidence>
<organism evidence="1 2">
    <name type="scientific">Cellvibrio zantedeschiae</name>
    <dbReference type="NCBI Taxonomy" id="1237077"/>
    <lineage>
        <taxon>Bacteria</taxon>
        <taxon>Pseudomonadati</taxon>
        <taxon>Pseudomonadota</taxon>
        <taxon>Gammaproteobacteria</taxon>
        <taxon>Cellvibrionales</taxon>
        <taxon>Cellvibrionaceae</taxon>
        <taxon>Cellvibrio</taxon>
    </lineage>
</organism>
<name>A0ABQ3B050_9GAMM</name>
<accession>A0ABQ3B050</accession>
<dbReference type="Proteomes" id="UP000619761">
    <property type="component" value="Unassembled WGS sequence"/>
</dbReference>
<keyword evidence="2" id="KW-1185">Reference proteome</keyword>
<protein>
    <submittedName>
        <fullName evidence="1">Uncharacterized protein</fullName>
    </submittedName>
</protein>
<evidence type="ECO:0000313" key="2">
    <source>
        <dbReference type="Proteomes" id="UP000619761"/>
    </source>
</evidence>